<dbReference type="InterPro" id="IPR025661">
    <property type="entry name" value="Pept_asp_AS"/>
</dbReference>
<dbReference type="Gene3D" id="3.90.70.10">
    <property type="entry name" value="Cysteine proteinases"/>
    <property type="match status" value="1"/>
</dbReference>
<dbReference type="AlphaFoldDB" id="A0AAV8YI49"/>
<dbReference type="Pfam" id="PF00112">
    <property type="entry name" value="Peptidase_C1"/>
    <property type="match status" value="1"/>
</dbReference>
<evidence type="ECO:0000259" key="4">
    <source>
        <dbReference type="SMART" id="SM00645"/>
    </source>
</evidence>
<dbReference type="Gene3D" id="1.10.287.2250">
    <property type="match status" value="1"/>
</dbReference>
<dbReference type="PANTHER" id="PTHR12411">
    <property type="entry name" value="CYSTEINE PROTEASE FAMILY C1-RELATED"/>
    <property type="match status" value="1"/>
</dbReference>
<evidence type="ECO:0008006" key="8">
    <source>
        <dbReference type="Google" id="ProtNLM"/>
    </source>
</evidence>
<dbReference type="GO" id="GO:0006508">
    <property type="term" value="P:proteolysis"/>
    <property type="evidence" value="ECO:0007669"/>
    <property type="project" value="InterPro"/>
</dbReference>
<proteinExistence type="inferred from homology"/>
<accession>A0AAV8YI49</accession>
<dbReference type="InterPro" id="IPR025660">
    <property type="entry name" value="Pept_his_AS"/>
</dbReference>
<feature type="signal peptide" evidence="3">
    <location>
        <begin position="1"/>
        <end position="17"/>
    </location>
</feature>
<dbReference type="CDD" id="cd02248">
    <property type="entry name" value="Peptidase_C1A"/>
    <property type="match status" value="1"/>
</dbReference>
<dbReference type="InterPro" id="IPR013201">
    <property type="entry name" value="Prot_inhib_I29"/>
</dbReference>
<feature type="chain" id="PRO_5043631074" description="Cathepsin L" evidence="3">
    <location>
        <begin position="18"/>
        <end position="288"/>
    </location>
</feature>
<dbReference type="SMART" id="SM00848">
    <property type="entry name" value="Inhibitor_I29"/>
    <property type="match status" value="1"/>
</dbReference>
<evidence type="ECO:0000259" key="5">
    <source>
        <dbReference type="SMART" id="SM00848"/>
    </source>
</evidence>
<dbReference type="FunFam" id="3.90.70.10:FF:000332">
    <property type="entry name" value="Cathepsin L1"/>
    <property type="match status" value="1"/>
</dbReference>
<keyword evidence="2" id="KW-1015">Disulfide bond</keyword>
<evidence type="ECO:0000256" key="1">
    <source>
        <dbReference type="ARBA" id="ARBA00008455"/>
    </source>
</evidence>
<dbReference type="Proteomes" id="UP001162162">
    <property type="component" value="Unassembled WGS sequence"/>
</dbReference>
<evidence type="ECO:0000313" key="6">
    <source>
        <dbReference type="EMBL" id="KAJ8951499.1"/>
    </source>
</evidence>
<evidence type="ECO:0000256" key="3">
    <source>
        <dbReference type="SAM" id="SignalP"/>
    </source>
</evidence>
<dbReference type="SMART" id="SM00645">
    <property type="entry name" value="Pept_C1"/>
    <property type="match status" value="1"/>
</dbReference>
<dbReference type="InterPro" id="IPR039417">
    <property type="entry name" value="Peptidase_C1A_papain-like"/>
</dbReference>
<dbReference type="GO" id="GO:0008234">
    <property type="term" value="F:cysteine-type peptidase activity"/>
    <property type="evidence" value="ECO:0007669"/>
    <property type="project" value="InterPro"/>
</dbReference>
<evidence type="ECO:0000256" key="2">
    <source>
        <dbReference type="ARBA" id="ARBA00023157"/>
    </source>
</evidence>
<dbReference type="Pfam" id="PF08246">
    <property type="entry name" value="Inhibitor_I29"/>
    <property type="match status" value="1"/>
</dbReference>
<keyword evidence="3" id="KW-0732">Signal</keyword>
<evidence type="ECO:0000313" key="7">
    <source>
        <dbReference type="Proteomes" id="UP001162162"/>
    </source>
</evidence>
<name>A0AAV8YI49_9CUCU</name>
<dbReference type="EMBL" id="JAPWTK010000083">
    <property type="protein sequence ID" value="KAJ8951499.1"/>
    <property type="molecule type" value="Genomic_DNA"/>
</dbReference>
<feature type="domain" description="Peptidase C1A papain C-terminal" evidence="4">
    <location>
        <begin position="99"/>
        <end position="286"/>
    </location>
</feature>
<dbReference type="PROSITE" id="PS00639">
    <property type="entry name" value="THIOL_PROTEASE_HIS"/>
    <property type="match status" value="1"/>
</dbReference>
<feature type="domain" description="Cathepsin propeptide inhibitor" evidence="5">
    <location>
        <begin position="28"/>
        <end position="88"/>
    </location>
</feature>
<reference evidence="6" key="1">
    <citation type="journal article" date="2023" name="Insect Mol. Biol.">
        <title>Genome sequencing provides insights into the evolution of gene families encoding plant cell wall-degrading enzymes in longhorned beetles.</title>
        <authorList>
            <person name="Shin N.R."/>
            <person name="Okamura Y."/>
            <person name="Kirsch R."/>
            <person name="Pauchet Y."/>
        </authorList>
    </citation>
    <scope>NUCLEOTIDE SEQUENCE</scope>
    <source>
        <strain evidence="6">AMC_N1</strain>
    </source>
</reference>
<comment type="caution">
    <text evidence="6">The sequence shown here is derived from an EMBL/GenBank/DDBJ whole genome shotgun (WGS) entry which is preliminary data.</text>
</comment>
<comment type="similarity">
    <text evidence="1">Belongs to the peptidase C1 family.</text>
</comment>
<dbReference type="InterPro" id="IPR038765">
    <property type="entry name" value="Papain-like_cys_pep_sf"/>
</dbReference>
<organism evidence="6 7">
    <name type="scientific">Aromia moschata</name>
    <dbReference type="NCBI Taxonomy" id="1265417"/>
    <lineage>
        <taxon>Eukaryota</taxon>
        <taxon>Metazoa</taxon>
        <taxon>Ecdysozoa</taxon>
        <taxon>Arthropoda</taxon>
        <taxon>Hexapoda</taxon>
        <taxon>Insecta</taxon>
        <taxon>Pterygota</taxon>
        <taxon>Neoptera</taxon>
        <taxon>Endopterygota</taxon>
        <taxon>Coleoptera</taxon>
        <taxon>Polyphaga</taxon>
        <taxon>Cucujiformia</taxon>
        <taxon>Chrysomeloidea</taxon>
        <taxon>Cerambycidae</taxon>
        <taxon>Cerambycinae</taxon>
        <taxon>Callichromatini</taxon>
        <taxon>Aromia</taxon>
    </lineage>
</organism>
<gene>
    <name evidence="6" type="ORF">NQ318_000195</name>
</gene>
<protein>
    <recommendedName>
        <fullName evidence="8">Cathepsin L</fullName>
    </recommendedName>
</protein>
<dbReference type="PROSITE" id="PS00640">
    <property type="entry name" value="THIOL_PROTEASE_ASN"/>
    <property type="match status" value="1"/>
</dbReference>
<keyword evidence="7" id="KW-1185">Reference proteome</keyword>
<dbReference type="InterPro" id="IPR013128">
    <property type="entry name" value="Peptidase_C1A"/>
</dbReference>
<sequence>MRFHLLLLIVTALTVSAIPSPEEIEAEWSNFKLTHGKQYRSLNEESVRKSIFAENLKTIIEHNKRFDQGLVKYTLKVNGFADMTPQDIKKTLNGYKKKPPSKVRLERPWCCYGHKESGTMRVLLGFQCGCNGGDMNPSFEYVHDNDGIDSEEAYPYQNVDRDSCLYQKYNVTSTKGYVTIEQGSPETRSTWKAAIATRGPIAVAVDASNCTFDFYSGGIYYQTNCITDPDRLDHAVLAVGYGTERGEAYWLVKNSWGGSWGENGYIKMSRNRENNCGIASAASFPINY</sequence>
<dbReference type="InterPro" id="IPR000668">
    <property type="entry name" value="Peptidase_C1A_C"/>
</dbReference>
<dbReference type="SUPFAM" id="SSF54001">
    <property type="entry name" value="Cysteine proteinases"/>
    <property type="match status" value="1"/>
</dbReference>